<evidence type="ECO:0000256" key="6">
    <source>
        <dbReference type="ARBA" id="ARBA00023277"/>
    </source>
</evidence>
<feature type="domain" description="Alpha-L-arabinofuranosidase C-terminal" evidence="9">
    <location>
        <begin position="321"/>
        <end position="504"/>
    </location>
</feature>
<dbReference type="SUPFAM" id="SSF51011">
    <property type="entry name" value="Glycosyl hydrolase domain"/>
    <property type="match status" value="1"/>
</dbReference>
<proteinExistence type="inferred from homology"/>
<dbReference type="GO" id="GO:0046373">
    <property type="term" value="P:L-arabinose metabolic process"/>
    <property type="evidence" value="ECO:0007669"/>
    <property type="project" value="InterPro"/>
</dbReference>
<dbReference type="EC" id="3.2.1.55" evidence="4"/>
<dbReference type="Pfam" id="PF06964">
    <property type="entry name" value="Alpha-L-AF_C"/>
    <property type="match status" value="1"/>
</dbReference>
<dbReference type="Proteomes" id="UP000317199">
    <property type="component" value="Chromosome"/>
</dbReference>
<evidence type="ECO:0000313" key="10">
    <source>
        <dbReference type="EMBL" id="QDH71260.1"/>
    </source>
</evidence>
<evidence type="ECO:0000256" key="8">
    <source>
        <dbReference type="SAM" id="SignalP"/>
    </source>
</evidence>
<dbReference type="PANTHER" id="PTHR43576:SF2">
    <property type="entry name" value="INTRACELLULAR EXO-ALPHA-L-ARABINOFURANOSIDASE 2"/>
    <property type="match status" value="1"/>
</dbReference>
<dbReference type="InterPro" id="IPR013780">
    <property type="entry name" value="Glyco_hydro_b"/>
</dbReference>
<protein>
    <recommendedName>
        <fullName evidence="4">non-reducing end alpha-L-arabinofuranosidase</fullName>
        <ecNumber evidence="4">3.2.1.55</ecNumber>
    </recommendedName>
</protein>
<dbReference type="InterPro" id="IPR055235">
    <property type="entry name" value="ASD1_cat"/>
</dbReference>
<dbReference type="AlphaFoldDB" id="A0A514BV54"/>
<dbReference type="OrthoDB" id="9758333at2"/>
<keyword evidence="6" id="KW-0119">Carbohydrate metabolism</keyword>
<dbReference type="InterPro" id="IPR010720">
    <property type="entry name" value="Alpha-L-AF_C"/>
</dbReference>
<evidence type="ECO:0000256" key="2">
    <source>
        <dbReference type="ARBA" id="ARBA00007186"/>
    </source>
</evidence>
<dbReference type="KEGG" id="lyj:FKV23_15035"/>
<feature type="chain" id="PRO_5022113141" description="non-reducing end alpha-L-arabinofuranosidase" evidence="8">
    <location>
        <begin position="29"/>
        <end position="513"/>
    </location>
</feature>
<evidence type="ECO:0000256" key="5">
    <source>
        <dbReference type="ARBA" id="ARBA00022801"/>
    </source>
</evidence>
<sequence length="513" mass="56475">MTPARLLRTFATFAAFAAAAVLPLGAGAAEPVQVRLDVTQQPAGPRIEPTVYGHFVEHLGRVVYEGLWVGPESPIPNTRGWRNDVVGALRQLGVPVMRWPGGCFADDYDWRDGIGDPAKRPVRMNKWWGGLETNRVGTHEFMDLAEMLGSEVYLAANMGSMPPRAMAEWLEYMTEDGKTTLAEERRRNGRDKPWTVKYTGIGNESWGCGGNMRPEYQSDLHNQYATFLRGSTLRAASGEGGTSDHLVEVLMEHSGKHMDAFTLHYYTLPGDWTKKGEALGFNADAWAKTLKTAMGIETRIDVVSRIMDKHDKDKRVALYVDEWGTWYDTPDGASALWQQNSLRDAMVAALSFNAFHRHTNRVKMANIAQMVNALQSPVLTDGPRMLLTPTYHAFDLYKPFRGATPLQAKLETPRFRTGDVELPAVEASVARAEDGSTQLALVNLDPQRPARVVTNLKGDARGRVLTAAAIDAHNTFDKPQAVVPAPYAARAGAQGLVLELPPKSIVVVSVGKP</sequence>
<dbReference type="Pfam" id="PF22848">
    <property type="entry name" value="ASD1_dom"/>
    <property type="match status" value="1"/>
</dbReference>
<dbReference type="Gene3D" id="2.60.40.1180">
    <property type="entry name" value="Golgi alpha-mannosidase II"/>
    <property type="match status" value="1"/>
</dbReference>
<evidence type="ECO:0000256" key="7">
    <source>
        <dbReference type="ARBA" id="ARBA00023295"/>
    </source>
</evidence>
<evidence type="ECO:0000313" key="11">
    <source>
        <dbReference type="Proteomes" id="UP000317199"/>
    </source>
</evidence>
<evidence type="ECO:0000256" key="1">
    <source>
        <dbReference type="ARBA" id="ARBA00001462"/>
    </source>
</evidence>
<dbReference type="SUPFAM" id="SSF51445">
    <property type="entry name" value="(Trans)glycosidases"/>
    <property type="match status" value="1"/>
</dbReference>
<evidence type="ECO:0000259" key="9">
    <source>
        <dbReference type="SMART" id="SM00813"/>
    </source>
</evidence>
<gene>
    <name evidence="10" type="ORF">FKV23_15035</name>
</gene>
<dbReference type="Gene3D" id="3.20.20.80">
    <property type="entry name" value="Glycosidases"/>
    <property type="match status" value="1"/>
</dbReference>
<dbReference type="RefSeq" id="WP_141624592.1">
    <property type="nucleotide sequence ID" value="NZ_CP041242.1"/>
</dbReference>
<dbReference type="PANTHER" id="PTHR43576">
    <property type="entry name" value="ALPHA-L-ARABINOFURANOSIDASE C-RELATED"/>
    <property type="match status" value="1"/>
</dbReference>
<comment type="similarity">
    <text evidence="2">Belongs to the glycosyl hydrolase 51 family.</text>
</comment>
<organism evidence="10 11">
    <name type="scientific">Marilutibacter alkalisoli</name>
    <dbReference type="NCBI Taxonomy" id="2591633"/>
    <lineage>
        <taxon>Bacteria</taxon>
        <taxon>Pseudomonadati</taxon>
        <taxon>Pseudomonadota</taxon>
        <taxon>Gammaproteobacteria</taxon>
        <taxon>Lysobacterales</taxon>
        <taxon>Lysobacteraceae</taxon>
        <taxon>Marilutibacter</taxon>
    </lineage>
</organism>
<keyword evidence="11" id="KW-1185">Reference proteome</keyword>
<dbReference type="InterPro" id="IPR017853">
    <property type="entry name" value="GH"/>
</dbReference>
<keyword evidence="7" id="KW-0326">Glycosidase</keyword>
<evidence type="ECO:0000256" key="3">
    <source>
        <dbReference type="ARBA" id="ARBA00011165"/>
    </source>
</evidence>
<name>A0A514BV54_9GAMM</name>
<keyword evidence="8" id="KW-0732">Signal</keyword>
<dbReference type="GO" id="GO:0000272">
    <property type="term" value="P:polysaccharide catabolic process"/>
    <property type="evidence" value="ECO:0007669"/>
    <property type="project" value="TreeGrafter"/>
</dbReference>
<feature type="signal peptide" evidence="8">
    <location>
        <begin position="1"/>
        <end position="28"/>
    </location>
</feature>
<reference evidence="10 11" key="1">
    <citation type="submission" date="2019-06" db="EMBL/GenBank/DDBJ databases">
        <title>Lysobacter alkalisoli sp. nov. isolated from saline-alkali soil.</title>
        <authorList>
            <person name="Sun J.-Q."/>
            <person name="Xu L."/>
        </authorList>
    </citation>
    <scope>NUCLEOTIDE SEQUENCE [LARGE SCALE GENOMIC DNA]</scope>
    <source>
        <strain evidence="10 11">SJ-36</strain>
    </source>
</reference>
<dbReference type="SMART" id="SM00813">
    <property type="entry name" value="Alpha-L-AF_C"/>
    <property type="match status" value="1"/>
</dbReference>
<keyword evidence="5" id="KW-0378">Hydrolase</keyword>
<comment type="catalytic activity">
    <reaction evidence="1">
        <text>Hydrolysis of terminal non-reducing alpha-L-arabinofuranoside residues in alpha-L-arabinosides.</text>
        <dbReference type="EC" id="3.2.1.55"/>
    </reaction>
</comment>
<comment type="subunit">
    <text evidence="3">Homohexamer; trimer of dimers.</text>
</comment>
<dbReference type="EMBL" id="CP041242">
    <property type="protein sequence ID" value="QDH71260.1"/>
    <property type="molecule type" value="Genomic_DNA"/>
</dbReference>
<accession>A0A514BV54</accession>
<evidence type="ECO:0000256" key="4">
    <source>
        <dbReference type="ARBA" id="ARBA00012670"/>
    </source>
</evidence>
<dbReference type="GO" id="GO:0046556">
    <property type="term" value="F:alpha-L-arabinofuranosidase activity"/>
    <property type="evidence" value="ECO:0007669"/>
    <property type="project" value="UniProtKB-EC"/>
</dbReference>